<gene>
    <name evidence="1" type="ORF">GYM71_09505</name>
</gene>
<protein>
    <recommendedName>
        <fullName evidence="3">Bacteriocin immunity protein</fullName>
    </recommendedName>
</protein>
<name>A0ABX8W8T1_9LACO</name>
<accession>A0ABX8W8T1</accession>
<evidence type="ECO:0000313" key="1">
    <source>
        <dbReference type="EMBL" id="QYN53639.1"/>
    </source>
</evidence>
<dbReference type="RefSeq" id="WP_220220290.1">
    <property type="nucleotide sequence ID" value="NZ_CP048268.1"/>
</dbReference>
<evidence type="ECO:0008006" key="3">
    <source>
        <dbReference type="Google" id="ProtNLM"/>
    </source>
</evidence>
<proteinExistence type="predicted"/>
<dbReference type="EMBL" id="CP048268">
    <property type="protein sequence ID" value="QYN53639.1"/>
    <property type="molecule type" value="Genomic_DNA"/>
</dbReference>
<evidence type="ECO:0000313" key="2">
    <source>
        <dbReference type="Proteomes" id="UP000826550"/>
    </source>
</evidence>
<reference evidence="1 2" key="1">
    <citation type="submission" date="2020-01" db="EMBL/GenBank/DDBJ databases">
        <title>Vast differences in strain-level diversity in the gut microbiota of two closely related honey bee species.</title>
        <authorList>
            <person name="Ellegaard K.M."/>
            <person name="Suenami S."/>
            <person name="Miyazaki R."/>
            <person name="Engel P."/>
        </authorList>
    </citation>
    <scope>NUCLEOTIDE SEQUENCE [LARGE SCALE GENOMIC DNA]</scope>
    <source>
        <strain evidence="1 2">ESL0416</strain>
    </source>
</reference>
<keyword evidence="2" id="KW-1185">Reference proteome</keyword>
<organism evidence="1 2">
    <name type="scientific">Lactobacillus panisapium</name>
    <dbReference type="NCBI Taxonomy" id="2012495"/>
    <lineage>
        <taxon>Bacteria</taxon>
        <taxon>Bacillati</taxon>
        <taxon>Bacillota</taxon>
        <taxon>Bacilli</taxon>
        <taxon>Lactobacillales</taxon>
        <taxon>Lactobacillaceae</taxon>
        <taxon>Lactobacillus</taxon>
    </lineage>
</organism>
<dbReference type="Proteomes" id="UP000826550">
    <property type="component" value="Chromosome"/>
</dbReference>
<sequence length="82" mass="9422">MNLLKLLEKQNLPKKNEQALITAAISQLKQHENEYQVRSRLLIKLSELARSMTLSKEGIDLLTKLNQPDKNDDIALSSTTWF</sequence>